<dbReference type="PANTHER" id="PTHR35329">
    <property type="entry name" value="CHITIN SYNTHASE EXPORT CHAPERONE"/>
    <property type="match status" value="1"/>
</dbReference>
<gene>
    <name evidence="2" type="ORF">BJ508DRAFT_339410</name>
</gene>
<dbReference type="EMBL" id="ML119657">
    <property type="protein sequence ID" value="RPA84761.1"/>
    <property type="molecule type" value="Genomic_DNA"/>
</dbReference>
<dbReference type="Pfam" id="PF12271">
    <property type="entry name" value="Chs7"/>
    <property type="match status" value="1"/>
</dbReference>
<dbReference type="STRING" id="1160509.A0A3N4IKP8"/>
<dbReference type="PANTHER" id="PTHR35329:SF1">
    <property type="entry name" value="CHITIN SYNTHASE EXPORT CHAPERONE"/>
    <property type="match status" value="1"/>
</dbReference>
<evidence type="ECO:0000313" key="3">
    <source>
        <dbReference type="Proteomes" id="UP000275078"/>
    </source>
</evidence>
<reference evidence="2 3" key="1">
    <citation type="journal article" date="2018" name="Nat. Ecol. Evol.">
        <title>Pezizomycetes genomes reveal the molecular basis of ectomycorrhizal truffle lifestyle.</title>
        <authorList>
            <person name="Murat C."/>
            <person name="Payen T."/>
            <person name="Noel B."/>
            <person name="Kuo A."/>
            <person name="Morin E."/>
            <person name="Chen J."/>
            <person name="Kohler A."/>
            <person name="Krizsan K."/>
            <person name="Balestrini R."/>
            <person name="Da Silva C."/>
            <person name="Montanini B."/>
            <person name="Hainaut M."/>
            <person name="Levati E."/>
            <person name="Barry K.W."/>
            <person name="Belfiori B."/>
            <person name="Cichocki N."/>
            <person name="Clum A."/>
            <person name="Dockter R.B."/>
            <person name="Fauchery L."/>
            <person name="Guy J."/>
            <person name="Iotti M."/>
            <person name="Le Tacon F."/>
            <person name="Lindquist E.A."/>
            <person name="Lipzen A."/>
            <person name="Malagnac F."/>
            <person name="Mello A."/>
            <person name="Molinier V."/>
            <person name="Miyauchi S."/>
            <person name="Poulain J."/>
            <person name="Riccioni C."/>
            <person name="Rubini A."/>
            <person name="Sitrit Y."/>
            <person name="Splivallo R."/>
            <person name="Traeger S."/>
            <person name="Wang M."/>
            <person name="Zifcakova L."/>
            <person name="Wipf D."/>
            <person name="Zambonelli A."/>
            <person name="Paolocci F."/>
            <person name="Nowrousian M."/>
            <person name="Ottonello S."/>
            <person name="Baldrian P."/>
            <person name="Spatafora J.W."/>
            <person name="Henrissat B."/>
            <person name="Nagy L.G."/>
            <person name="Aury J.M."/>
            <person name="Wincker P."/>
            <person name="Grigoriev I.V."/>
            <person name="Bonfante P."/>
            <person name="Martin F.M."/>
        </authorList>
    </citation>
    <scope>NUCLEOTIDE SEQUENCE [LARGE SCALE GENOMIC DNA]</scope>
    <source>
        <strain evidence="2 3">RN42</strain>
    </source>
</reference>
<feature type="transmembrane region" description="Helical" evidence="1">
    <location>
        <begin position="104"/>
        <end position="123"/>
    </location>
</feature>
<dbReference type="OrthoDB" id="5582162at2759"/>
<evidence type="ECO:0000256" key="1">
    <source>
        <dbReference type="SAM" id="Phobius"/>
    </source>
</evidence>
<name>A0A3N4IKP8_ASCIM</name>
<keyword evidence="3" id="KW-1185">Reference proteome</keyword>
<keyword evidence="1" id="KW-0472">Membrane</keyword>
<protein>
    <submittedName>
        <fullName evidence="2">Uncharacterized protein</fullName>
    </submittedName>
</protein>
<proteinExistence type="predicted"/>
<dbReference type="Proteomes" id="UP000275078">
    <property type="component" value="Unassembled WGS sequence"/>
</dbReference>
<sequence>MEARGKVGEFWIVKGVNADDCICVDVGFLSRFDITCVQCVVLIAGIAILVTALLIWMSEKKQAAVGRREMQILLGWYIVISLAEIFSVGGFMNSADLDKVVKGFSAVHIGSITAFFWTLFIFAIVKFQYLDDGTLLSIGLVLGSGLIIFAGTGYIALDTAFQWTSQFVYSGDYKNLALYVLYLIEPLIMIALYVILATIVVLMVLGERKPMLLLGLTGLLFAIGQIFNFVASVHICNATNGKIDGSLFQTLFSLLSVTSLWFFWTLITEDSWNDGPQPDSGYA</sequence>
<dbReference type="InterPro" id="IPR022057">
    <property type="entry name" value="Chs7"/>
</dbReference>
<keyword evidence="1" id="KW-1133">Transmembrane helix</keyword>
<evidence type="ECO:0000313" key="2">
    <source>
        <dbReference type="EMBL" id="RPA84761.1"/>
    </source>
</evidence>
<accession>A0A3N4IKP8</accession>
<feature type="transmembrane region" description="Helical" evidence="1">
    <location>
        <begin position="135"/>
        <end position="157"/>
    </location>
</feature>
<feature type="transmembrane region" description="Helical" evidence="1">
    <location>
        <begin position="247"/>
        <end position="267"/>
    </location>
</feature>
<feature type="transmembrane region" description="Helical" evidence="1">
    <location>
        <begin position="40"/>
        <end position="58"/>
    </location>
</feature>
<dbReference type="GO" id="GO:0051082">
    <property type="term" value="F:unfolded protein binding"/>
    <property type="evidence" value="ECO:0007669"/>
    <property type="project" value="TreeGrafter"/>
</dbReference>
<feature type="transmembrane region" description="Helical" evidence="1">
    <location>
        <begin position="212"/>
        <end position="235"/>
    </location>
</feature>
<dbReference type="GO" id="GO:0006457">
    <property type="term" value="P:protein folding"/>
    <property type="evidence" value="ECO:0007669"/>
    <property type="project" value="TreeGrafter"/>
</dbReference>
<feature type="transmembrane region" description="Helical" evidence="1">
    <location>
        <begin position="70"/>
        <end position="92"/>
    </location>
</feature>
<keyword evidence="1" id="KW-0812">Transmembrane</keyword>
<dbReference type="AlphaFoldDB" id="A0A3N4IKP8"/>
<organism evidence="2 3">
    <name type="scientific">Ascobolus immersus RN42</name>
    <dbReference type="NCBI Taxonomy" id="1160509"/>
    <lineage>
        <taxon>Eukaryota</taxon>
        <taxon>Fungi</taxon>
        <taxon>Dikarya</taxon>
        <taxon>Ascomycota</taxon>
        <taxon>Pezizomycotina</taxon>
        <taxon>Pezizomycetes</taxon>
        <taxon>Pezizales</taxon>
        <taxon>Ascobolaceae</taxon>
        <taxon>Ascobolus</taxon>
    </lineage>
</organism>
<dbReference type="GO" id="GO:0005789">
    <property type="term" value="C:endoplasmic reticulum membrane"/>
    <property type="evidence" value="ECO:0007669"/>
    <property type="project" value="TreeGrafter"/>
</dbReference>
<feature type="transmembrane region" description="Helical" evidence="1">
    <location>
        <begin position="177"/>
        <end position="205"/>
    </location>
</feature>